<dbReference type="SUPFAM" id="SSF57716">
    <property type="entry name" value="Glucocorticoid receptor-like (DNA-binding domain)"/>
    <property type="match status" value="1"/>
</dbReference>
<keyword evidence="2" id="KW-0862">Zinc</keyword>
<proteinExistence type="predicted"/>
<feature type="compositionally biased region" description="Basic and acidic residues" evidence="4">
    <location>
        <begin position="239"/>
        <end position="249"/>
    </location>
</feature>
<dbReference type="Pfam" id="PF00412">
    <property type="entry name" value="LIM"/>
    <property type="match status" value="1"/>
</dbReference>
<feature type="coiled-coil region" evidence="3">
    <location>
        <begin position="83"/>
        <end position="117"/>
    </location>
</feature>
<sequence length="321" mass="34918">MDPLSIATSVVGLTATCLSTCKKLHDLAGEYEDVPTTIAMICSESTVISMGLSELQSKILRRDDPAQAWASRTDILNVFEVALTAFRDTLSNIQKDIREHTRQIKATAAEAQSLQSRIPSIKVESQSIFDEDTARLSLFEATSNIAPSELDFQFDDLVINSSAYRRAFAKAHAENQKSHKRVEDQAADTDSATPRGISSNESMTLSKDTPLGISQISLCDVIEASGEEGGLSPGSQTDSPEKASEEEKNQTVNINSSNSEDLTFSQAVSQPVCNKCLYDITGRSVTALGYAWHPNCFVCYVSVTIQIIGKLELVEGHTGLW</sequence>
<feature type="compositionally biased region" description="Polar residues" evidence="4">
    <location>
        <begin position="188"/>
        <end position="207"/>
    </location>
</feature>
<keyword evidence="1" id="KW-0479">Metal-binding</keyword>
<evidence type="ECO:0000313" key="6">
    <source>
        <dbReference type="EMBL" id="KAF5695588.1"/>
    </source>
</evidence>
<protein>
    <submittedName>
        <fullName evidence="6">GTPase-activating of the rho rac family (LRG1)</fullName>
    </submittedName>
</protein>
<feature type="region of interest" description="Disordered" evidence="4">
    <location>
        <begin position="173"/>
        <end position="207"/>
    </location>
</feature>
<reference evidence="6 7" key="1">
    <citation type="submission" date="2020-05" db="EMBL/GenBank/DDBJ databases">
        <title>Identification and distribution of gene clusters putatively required for synthesis of sphingolipid metabolism inhibitors in phylogenetically diverse species of the filamentous fungus Fusarium.</title>
        <authorList>
            <person name="Kim H.-S."/>
            <person name="Busman M."/>
            <person name="Brown D.W."/>
            <person name="Divon H."/>
            <person name="Uhlig S."/>
            <person name="Proctor R.H."/>
        </authorList>
    </citation>
    <scope>NUCLEOTIDE SEQUENCE [LARGE SCALE GENOMIC DNA]</scope>
    <source>
        <strain evidence="6 7">NRRL 25311</strain>
    </source>
</reference>
<dbReference type="GO" id="GO:0030695">
    <property type="term" value="F:GTPase regulator activity"/>
    <property type="evidence" value="ECO:0007669"/>
    <property type="project" value="UniProtKB-ARBA"/>
</dbReference>
<keyword evidence="3" id="KW-0175">Coiled coil</keyword>
<dbReference type="Proteomes" id="UP000562682">
    <property type="component" value="Unassembled WGS sequence"/>
</dbReference>
<dbReference type="Gene3D" id="2.10.110.10">
    <property type="entry name" value="Cysteine Rich Protein"/>
    <property type="match status" value="1"/>
</dbReference>
<gene>
    <name evidence="6" type="ORF">FDENT_213</name>
</gene>
<keyword evidence="7" id="KW-1185">Reference proteome</keyword>
<organism evidence="6 7">
    <name type="scientific">Fusarium denticulatum</name>
    <dbReference type="NCBI Taxonomy" id="48507"/>
    <lineage>
        <taxon>Eukaryota</taxon>
        <taxon>Fungi</taxon>
        <taxon>Dikarya</taxon>
        <taxon>Ascomycota</taxon>
        <taxon>Pezizomycotina</taxon>
        <taxon>Sordariomycetes</taxon>
        <taxon>Hypocreomycetidae</taxon>
        <taxon>Hypocreales</taxon>
        <taxon>Nectriaceae</taxon>
        <taxon>Fusarium</taxon>
        <taxon>Fusarium fujikuroi species complex</taxon>
    </lineage>
</organism>
<dbReference type="GO" id="GO:0046872">
    <property type="term" value="F:metal ion binding"/>
    <property type="evidence" value="ECO:0007669"/>
    <property type="project" value="UniProtKB-KW"/>
</dbReference>
<dbReference type="InterPro" id="IPR001781">
    <property type="entry name" value="Znf_LIM"/>
</dbReference>
<comment type="caution">
    <text evidence="6">The sequence shown here is derived from an EMBL/GenBank/DDBJ whole genome shotgun (WGS) entry which is preliminary data.</text>
</comment>
<evidence type="ECO:0000256" key="2">
    <source>
        <dbReference type="ARBA" id="ARBA00022833"/>
    </source>
</evidence>
<evidence type="ECO:0000256" key="3">
    <source>
        <dbReference type="SAM" id="Coils"/>
    </source>
</evidence>
<evidence type="ECO:0000259" key="5">
    <source>
        <dbReference type="Pfam" id="PF00412"/>
    </source>
</evidence>
<evidence type="ECO:0000256" key="4">
    <source>
        <dbReference type="SAM" id="MobiDB-lite"/>
    </source>
</evidence>
<evidence type="ECO:0000256" key="1">
    <source>
        <dbReference type="ARBA" id="ARBA00022723"/>
    </source>
</evidence>
<feature type="compositionally biased region" description="Basic and acidic residues" evidence="4">
    <location>
        <begin position="173"/>
        <end position="184"/>
    </location>
</feature>
<name>A0A8H5XKS0_9HYPO</name>
<dbReference type="EMBL" id="JAAOAK010000006">
    <property type="protein sequence ID" value="KAF5695588.1"/>
    <property type="molecule type" value="Genomic_DNA"/>
</dbReference>
<feature type="domain" description="LIM zinc-binding" evidence="5">
    <location>
        <begin position="273"/>
        <end position="300"/>
    </location>
</feature>
<evidence type="ECO:0000313" key="7">
    <source>
        <dbReference type="Proteomes" id="UP000562682"/>
    </source>
</evidence>
<accession>A0A8H5XKS0</accession>
<dbReference type="AlphaFoldDB" id="A0A8H5XKS0"/>
<feature type="region of interest" description="Disordered" evidence="4">
    <location>
        <begin position="227"/>
        <end position="257"/>
    </location>
</feature>